<comment type="caution">
    <text evidence="2">The sequence shown here is derived from an EMBL/GenBank/DDBJ whole genome shotgun (WGS) entry which is preliminary data.</text>
</comment>
<dbReference type="Pfam" id="PF04304">
    <property type="entry name" value="DUF454"/>
    <property type="match status" value="1"/>
</dbReference>
<dbReference type="PANTHER" id="PTHR35813">
    <property type="entry name" value="INNER MEMBRANE PROTEIN YBAN"/>
    <property type="match status" value="1"/>
</dbReference>
<keyword evidence="3" id="KW-1185">Reference proteome</keyword>
<dbReference type="RefSeq" id="WP_354548996.1">
    <property type="nucleotide sequence ID" value="NZ_JBEPSM010000001.1"/>
</dbReference>
<proteinExistence type="predicted"/>
<gene>
    <name evidence="2" type="ORF">ABIE08_000845</name>
</gene>
<dbReference type="EMBL" id="JBEPSM010000001">
    <property type="protein sequence ID" value="MET4632932.1"/>
    <property type="molecule type" value="Genomic_DNA"/>
</dbReference>
<organism evidence="2 3">
    <name type="scientific">Kaistia defluvii</name>
    <dbReference type="NCBI Taxonomy" id="410841"/>
    <lineage>
        <taxon>Bacteria</taxon>
        <taxon>Pseudomonadati</taxon>
        <taxon>Pseudomonadota</taxon>
        <taxon>Alphaproteobacteria</taxon>
        <taxon>Hyphomicrobiales</taxon>
        <taxon>Kaistiaceae</taxon>
        <taxon>Kaistia</taxon>
    </lineage>
</organism>
<keyword evidence="1" id="KW-0472">Membrane</keyword>
<dbReference type="InterPro" id="IPR007401">
    <property type="entry name" value="DUF454"/>
</dbReference>
<reference evidence="2 3" key="1">
    <citation type="submission" date="2024-06" db="EMBL/GenBank/DDBJ databases">
        <title>Sorghum-associated microbial communities from plants grown in Nebraska, USA.</title>
        <authorList>
            <person name="Schachtman D."/>
        </authorList>
    </citation>
    <scope>NUCLEOTIDE SEQUENCE [LARGE SCALE GENOMIC DNA]</scope>
    <source>
        <strain evidence="2 3">3207</strain>
    </source>
</reference>
<protein>
    <submittedName>
        <fullName evidence="2">Uncharacterized membrane protein YbaN (DUF454 family)</fullName>
    </submittedName>
</protein>
<feature type="transmembrane region" description="Helical" evidence="1">
    <location>
        <begin position="113"/>
        <end position="131"/>
    </location>
</feature>
<name>A0ABV2QV76_9HYPH</name>
<accession>A0ABV2QV76</accession>
<keyword evidence="1" id="KW-1133">Transmembrane helix</keyword>
<feature type="transmembrane region" description="Helical" evidence="1">
    <location>
        <begin position="23"/>
        <end position="54"/>
    </location>
</feature>
<evidence type="ECO:0000256" key="1">
    <source>
        <dbReference type="SAM" id="Phobius"/>
    </source>
</evidence>
<keyword evidence="1" id="KW-0812">Transmembrane</keyword>
<dbReference type="PANTHER" id="PTHR35813:SF1">
    <property type="entry name" value="INNER MEMBRANE PROTEIN YBAN"/>
    <property type="match status" value="1"/>
</dbReference>
<evidence type="ECO:0000313" key="2">
    <source>
        <dbReference type="EMBL" id="MET4632932.1"/>
    </source>
</evidence>
<evidence type="ECO:0000313" key="3">
    <source>
        <dbReference type="Proteomes" id="UP001549321"/>
    </source>
</evidence>
<dbReference type="PIRSF" id="PIRSF016789">
    <property type="entry name" value="DUF454"/>
    <property type="match status" value="1"/>
</dbReference>
<sequence length="142" mass="15729">MEPEQRPGTRTGSALNFGRRAGYVVLGFVFLALAIIGALLPIMPTTVFLILAAWSFGRSSPRLEAWMLNHPRFGPVLRAWREQGAIPRRAKWLACGGMAIGYAVFWWTAQPAWWLAALVAVGMLACALWIATRPEPRQKALP</sequence>
<dbReference type="Proteomes" id="UP001549321">
    <property type="component" value="Unassembled WGS sequence"/>
</dbReference>